<dbReference type="KEGG" id="csu:CSUB_C0751"/>
<dbReference type="BioCyc" id="CCAL311458:G131R-764-MONOMER"/>
<dbReference type="AlphaFoldDB" id="E6N611"/>
<reference evidence="1 4" key="1">
    <citation type="journal article" date="2005" name="Environ. Microbiol.">
        <title>Genetic and functional properties of uncultivated thermophilic crenarchaeotes from a subsurface gold mine as revealed by analysis of genome fragments.</title>
        <authorList>
            <person name="Nunoura T."/>
            <person name="Hirayama H."/>
            <person name="Takami H."/>
            <person name="Oida H."/>
            <person name="Nishi S."/>
            <person name="Shimamura S."/>
            <person name="Suzuki Y."/>
            <person name="Inagaki F."/>
            <person name="Takai K."/>
            <person name="Nealson K.H."/>
            <person name="Horikoshi K."/>
        </authorList>
    </citation>
    <scope>NUCLEOTIDE SEQUENCE [LARGE SCALE GENOMIC DNA]</scope>
</reference>
<gene>
    <name evidence="3" type="ORF">CSUB_C0751</name>
    <name evidence="1" type="ORF">HGMM_F13A09C13</name>
    <name evidence="2" type="ORF">HGMM_F15D08C28</name>
</gene>
<sequence length="132" mass="15660">MNEMQENTPWITEYIKHLVEKYFGPCGLVEDALKELRNLPKNLSKRLGCDEHFWQQYLSDPNNASQKLNAIEGAVNYVGERAHSLSEQHDKDLCYYLNLTLDKQEMTNWLLDYTENFLIPVEKYKNRRVCEE</sequence>
<evidence type="ECO:0000313" key="2">
    <source>
        <dbReference type="EMBL" id="BAJ49437.1"/>
    </source>
</evidence>
<name>E6N611_CALS0</name>
<dbReference type="EMBL" id="AP011845">
    <property type="protein sequence ID" value="BAJ47728.1"/>
    <property type="molecule type" value="Genomic_DNA"/>
</dbReference>
<proteinExistence type="predicted"/>
<evidence type="ECO:0000313" key="4">
    <source>
        <dbReference type="Proteomes" id="UP000008120"/>
    </source>
</evidence>
<protein>
    <submittedName>
        <fullName evidence="1">Uncharacterized protein</fullName>
    </submittedName>
</protein>
<reference evidence="1 4" key="2">
    <citation type="journal article" date="2011" name="Nucleic Acids Res.">
        <title>Insights into the evolution of Archaea and eukaryotic protein modifier systems revealed by the genome of a novel archaeal group.</title>
        <authorList>
            <person name="Nunoura T."/>
            <person name="Takaki Y."/>
            <person name="Kakuta J."/>
            <person name="Nishi S."/>
            <person name="Sugahara J."/>
            <person name="Kazama H."/>
            <person name="Chee G."/>
            <person name="Hattori M."/>
            <person name="Kanai A."/>
            <person name="Atomi H."/>
            <person name="Takai K."/>
            <person name="Takami H."/>
        </authorList>
    </citation>
    <scope>NUCLEOTIDE SEQUENCE [LARGE SCALE GENOMIC DNA]</scope>
</reference>
<organism evidence="1 4">
    <name type="scientific">Caldiarchaeum subterraneum</name>
    <dbReference type="NCBI Taxonomy" id="311458"/>
    <lineage>
        <taxon>Archaea</taxon>
        <taxon>Nitrososphaerota</taxon>
        <taxon>Candidatus Caldarchaeales</taxon>
        <taxon>Candidatus Caldarchaeaceae</taxon>
        <taxon>Candidatus Caldarchaeum</taxon>
    </lineage>
</organism>
<dbReference type="EMBL" id="AP011893">
    <property type="protein sequence ID" value="BAJ49437.1"/>
    <property type="molecule type" value="Genomic_DNA"/>
</dbReference>
<dbReference type="Proteomes" id="UP000008120">
    <property type="component" value="Chromosome"/>
</dbReference>
<evidence type="ECO:0000313" key="1">
    <source>
        <dbReference type="EMBL" id="BAJ47728.1"/>
    </source>
</evidence>
<accession>E6N611</accession>
<evidence type="ECO:0000313" key="3">
    <source>
        <dbReference type="EMBL" id="BAJ50609.1"/>
    </source>
</evidence>
<dbReference type="EMBL" id="BA000048">
    <property type="protein sequence ID" value="BAJ50609.1"/>
    <property type="molecule type" value="Genomic_DNA"/>
</dbReference>